<accession>A0ABS3QFQ2</accession>
<dbReference type="CDD" id="cd03801">
    <property type="entry name" value="GT4_PimA-like"/>
    <property type="match status" value="1"/>
</dbReference>
<dbReference type="Gene3D" id="3.40.50.2000">
    <property type="entry name" value="Glycogen Phosphorylase B"/>
    <property type="match status" value="2"/>
</dbReference>
<protein>
    <submittedName>
        <fullName evidence="3">Glycosyltransferase family 4 protein</fullName>
    </submittedName>
</protein>
<dbReference type="PANTHER" id="PTHR12526:SF638">
    <property type="entry name" value="SPORE COAT PROTEIN SA"/>
    <property type="match status" value="1"/>
</dbReference>
<reference evidence="3 4" key="1">
    <citation type="submission" date="2021-03" db="EMBL/GenBank/DDBJ databases">
        <authorList>
            <person name="Kim M.K."/>
        </authorList>
    </citation>
    <scope>NUCLEOTIDE SEQUENCE [LARGE SCALE GENOMIC DNA]</scope>
    <source>
        <strain evidence="3 4">BT442</strain>
    </source>
</reference>
<keyword evidence="4" id="KW-1185">Reference proteome</keyword>
<dbReference type="Pfam" id="PF13439">
    <property type="entry name" value="Glyco_transf_4"/>
    <property type="match status" value="1"/>
</dbReference>
<sequence length="395" mass="44291">MKILLAVEDLRTGGAQTFVLRLAQALHKAGHAVHLYSHYAHHTNKDLVRQLAPDVPVIAFGGNKLADSALRKADGLRRRLGFVSSWREAKLIQHLRKTIEQLQPDVVNTHTIKADYAAAKALQGISIPLVITMHGCYELFLHKSNAPEVTPKGNYALQHAAGMVYLTDKNLEIFGQPDVRPLTNLPHAKIYNGFDGQFSAEKPSHTRQKLSIPADAFVAGMVARGIPEKGWQHAINSFLDLSEKFNKLHLVLVGDSEYLTELRAQYPHPRLHFMGFSRNPIDWVDLFDVGLLPSYFHAESLPNSIAEYLSCGKPVIASRIGEVPTMLKTEQGLAGVVLDQANWQLTNPMQLTEALRTYLREPALLRHHSQLAELAFEKFRMDRCVAAYVKMYQRS</sequence>
<name>A0ABS3QFQ2_9BACT</name>
<feature type="domain" description="Glycosyltransferase subfamily 4-like N-terminal" evidence="2">
    <location>
        <begin position="13"/>
        <end position="150"/>
    </location>
</feature>
<dbReference type="EMBL" id="JAGETZ010000004">
    <property type="protein sequence ID" value="MBO2009520.1"/>
    <property type="molecule type" value="Genomic_DNA"/>
</dbReference>
<dbReference type="Pfam" id="PF00534">
    <property type="entry name" value="Glycos_transf_1"/>
    <property type="match status" value="1"/>
</dbReference>
<evidence type="ECO:0000313" key="4">
    <source>
        <dbReference type="Proteomes" id="UP000664369"/>
    </source>
</evidence>
<organism evidence="3 4">
    <name type="scientific">Hymenobacter negativus</name>
    <dbReference type="NCBI Taxonomy" id="2795026"/>
    <lineage>
        <taxon>Bacteria</taxon>
        <taxon>Pseudomonadati</taxon>
        <taxon>Bacteroidota</taxon>
        <taxon>Cytophagia</taxon>
        <taxon>Cytophagales</taxon>
        <taxon>Hymenobacteraceae</taxon>
        <taxon>Hymenobacter</taxon>
    </lineage>
</organism>
<dbReference type="InterPro" id="IPR028098">
    <property type="entry name" value="Glyco_trans_4-like_N"/>
</dbReference>
<dbReference type="InterPro" id="IPR001296">
    <property type="entry name" value="Glyco_trans_1"/>
</dbReference>
<comment type="caution">
    <text evidence="3">The sequence shown here is derived from an EMBL/GenBank/DDBJ whole genome shotgun (WGS) entry which is preliminary data.</text>
</comment>
<proteinExistence type="predicted"/>
<feature type="domain" description="Glycosyl transferase family 1" evidence="1">
    <location>
        <begin position="206"/>
        <end position="362"/>
    </location>
</feature>
<dbReference type="PANTHER" id="PTHR12526">
    <property type="entry name" value="GLYCOSYLTRANSFERASE"/>
    <property type="match status" value="1"/>
</dbReference>
<evidence type="ECO:0000259" key="2">
    <source>
        <dbReference type="Pfam" id="PF13439"/>
    </source>
</evidence>
<evidence type="ECO:0000259" key="1">
    <source>
        <dbReference type="Pfam" id="PF00534"/>
    </source>
</evidence>
<dbReference type="RefSeq" id="WP_208175151.1">
    <property type="nucleotide sequence ID" value="NZ_JAGETZ010000004.1"/>
</dbReference>
<dbReference type="SUPFAM" id="SSF53756">
    <property type="entry name" value="UDP-Glycosyltransferase/glycogen phosphorylase"/>
    <property type="match status" value="1"/>
</dbReference>
<evidence type="ECO:0000313" key="3">
    <source>
        <dbReference type="EMBL" id="MBO2009520.1"/>
    </source>
</evidence>
<dbReference type="Proteomes" id="UP000664369">
    <property type="component" value="Unassembled WGS sequence"/>
</dbReference>
<gene>
    <name evidence="3" type="ORF">J4E00_10695</name>
</gene>